<dbReference type="EMBL" id="GG662608">
    <property type="protein sequence ID" value="EAS00887.3"/>
    <property type="molecule type" value="Genomic_DNA"/>
</dbReference>
<dbReference type="KEGG" id="tet:TTHERM_00310580"/>
<dbReference type="GeneID" id="7840973"/>
<reference evidence="2" key="1">
    <citation type="journal article" date="2006" name="PLoS Biol.">
        <title>Macronuclear genome sequence of the ciliate Tetrahymena thermophila, a model eukaryote.</title>
        <authorList>
            <person name="Eisen J.A."/>
            <person name="Coyne R.S."/>
            <person name="Wu M."/>
            <person name="Wu D."/>
            <person name="Thiagarajan M."/>
            <person name="Wortman J.R."/>
            <person name="Badger J.H."/>
            <person name="Ren Q."/>
            <person name="Amedeo P."/>
            <person name="Jones K.M."/>
            <person name="Tallon L.J."/>
            <person name="Delcher A.L."/>
            <person name="Salzberg S.L."/>
            <person name="Silva J.C."/>
            <person name="Haas B.J."/>
            <person name="Majoros W.H."/>
            <person name="Farzad M."/>
            <person name="Carlton J.M."/>
            <person name="Smith R.K. Jr."/>
            <person name="Garg J."/>
            <person name="Pearlman R.E."/>
            <person name="Karrer K.M."/>
            <person name="Sun L."/>
            <person name="Manning G."/>
            <person name="Elde N.C."/>
            <person name="Turkewitz A.P."/>
            <person name="Asai D.J."/>
            <person name="Wilkes D.E."/>
            <person name="Wang Y."/>
            <person name="Cai H."/>
            <person name="Collins K."/>
            <person name="Stewart B.A."/>
            <person name="Lee S.R."/>
            <person name="Wilamowska K."/>
            <person name="Weinberg Z."/>
            <person name="Ruzzo W.L."/>
            <person name="Wloga D."/>
            <person name="Gaertig J."/>
            <person name="Frankel J."/>
            <person name="Tsao C.-C."/>
            <person name="Gorovsky M.A."/>
            <person name="Keeling P.J."/>
            <person name="Waller R.F."/>
            <person name="Patron N.J."/>
            <person name="Cherry J.M."/>
            <person name="Stover N.A."/>
            <person name="Krieger C.J."/>
            <person name="del Toro C."/>
            <person name="Ryder H.F."/>
            <person name="Williamson S.C."/>
            <person name="Barbeau R.A."/>
            <person name="Hamilton E.P."/>
            <person name="Orias E."/>
        </authorList>
    </citation>
    <scope>NUCLEOTIDE SEQUENCE [LARGE SCALE GENOMIC DNA]</scope>
    <source>
        <strain evidence="2">SB210</strain>
    </source>
</reference>
<name>I7M2N6_TETTS</name>
<dbReference type="Proteomes" id="UP000009168">
    <property type="component" value="Unassembled WGS sequence"/>
</dbReference>
<proteinExistence type="predicted"/>
<dbReference type="RefSeq" id="XP_001021133.3">
    <property type="nucleotide sequence ID" value="XM_001021133.4"/>
</dbReference>
<organism evidence="1 2">
    <name type="scientific">Tetrahymena thermophila (strain SB210)</name>
    <dbReference type="NCBI Taxonomy" id="312017"/>
    <lineage>
        <taxon>Eukaryota</taxon>
        <taxon>Sar</taxon>
        <taxon>Alveolata</taxon>
        <taxon>Ciliophora</taxon>
        <taxon>Intramacronucleata</taxon>
        <taxon>Oligohymenophorea</taxon>
        <taxon>Hymenostomatida</taxon>
        <taxon>Tetrahymenina</taxon>
        <taxon>Tetrahymenidae</taxon>
        <taxon>Tetrahymena</taxon>
    </lineage>
</organism>
<dbReference type="AlphaFoldDB" id="I7M2N6"/>
<dbReference type="HOGENOM" id="CLU_766158_0_0_1"/>
<evidence type="ECO:0000313" key="1">
    <source>
        <dbReference type="EMBL" id="EAS00887.3"/>
    </source>
</evidence>
<dbReference type="Pfam" id="PF14536">
    <property type="entry name" value="DUF4441"/>
    <property type="match status" value="1"/>
</dbReference>
<dbReference type="InParanoid" id="I7M2N6"/>
<gene>
    <name evidence="1" type="ORF">TTHERM_00310580</name>
</gene>
<keyword evidence="2" id="KW-1185">Reference proteome</keyword>
<accession>I7M2N6</accession>
<sequence>MSISNNFNEQFQEDETILEENIAYKQRQQQRQLLLQKVQDSMNTIKNKEYSEFIKLKEYVFGLYLFFENDWKGFSEEADLEIGNCYKFCINKLNIFKNILRSFFGYMKNKGDDIVIECLDSFQKPIQKVKKQFIRFSERHPANNKSMQVLFEYSRYGRQFEYFLNFYAIDWLIKSKVKDVVPHLLSIFFLLRCFQTPQLKDLLKVYKKTKKITLPRKVRKSKTDSKLNIKEEIKCEEATSMQQIDSYNLSTDSYNGAEDSKIATYNNINESHSTTSSHSTNYQQNIYYSLFPLKQNSLENNQHFSSCQKNDLQENIEYLSTEQINSNQLFLSRNNSQYQVQSNANNCENHSEIDYLNNMLDF</sequence>
<evidence type="ECO:0000313" key="2">
    <source>
        <dbReference type="Proteomes" id="UP000009168"/>
    </source>
</evidence>
<protein>
    <submittedName>
        <fullName evidence="1">Uncharacterized protein</fullName>
    </submittedName>
</protein>
<dbReference type="InterPro" id="IPR028008">
    <property type="entry name" value="DUF4441"/>
</dbReference>